<feature type="domain" description="SpaA-like prealbumin fold" evidence="7">
    <location>
        <begin position="314"/>
        <end position="399"/>
    </location>
</feature>
<accession>A0AB38A8X0</accession>
<protein>
    <submittedName>
        <fullName evidence="8">Cna protein B-type domain-containing protein</fullName>
    </submittedName>
</protein>
<feature type="region of interest" description="Disordered" evidence="4">
    <location>
        <begin position="406"/>
        <end position="427"/>
    </location>
</feature>
<dbReference type="PANTHER" id="PTHR36108">
    <property type="entry name" value="COLOSSIN-B-RELATED"/>
    <property type="match status" value="1"/>
</dbReference>
<comment type="similarity">
    <text evidence="1">Belongs to the serine-aspartate repeat-containing protein (SDr) family.</text>
</comment>
<dbReference type="InterPro" id="IPR013783">
    <property type="entry name" value="Ig-like_fold"/>
</dbReference>
<organism evidence="8 9">
    <name type="scientific">Atopobium minutum</name>
    <dbReference type="NCBI Taxonomy" id="1381"/>
    <lineage>
        <taxon>Bacteria</taxon>
        <taxon>Bacillati</taxon>
        <taxon>Actinomycetota</taxon>
        <taxon>Coriobacteriia</taxon>
        <taxon>Coriobacteriales</taxon>
        <taxon>Atopobiaceae</taxon>
        <taxon>Atopobium</taxon>
    </lineage>
</organism>
<evidence type="ECO:0000256" key="5">
    <source>
        <dbReference type="SAM" id="Phobius"/>
    </source>
</evidence>
<dbReference type="GO" id="GO:0005975">
    <property type="term" value="P:carbohydrate metabolic process"/>
    <property type="evidence" value="ECO:0007669"/>
    <property type="project" value="UniProtKB-ARBA"/>
</dbReference>
<evidence type="ECO:0000256" key="3">
    <source>
        <dbReference type="ARBA" id="ARBA00022729"/>
    </source>
</evidence>
<evidence type="ECO:0000256" key="1">
    <source>
        <dbReference type="ARBA" id="ARBA00007257"/>
    </source>
</evidence>
<feature type="signal peptide" evidence="6">
    <location>
        <begin position="1"/>
        <end position="34"/>
    </location>
</feature>
<feature type="domain" description="SpaA-like prealbumin fold" evidence="7">
    <location>
        <begin position="202"/>
        <end position="293"/>
    </location>
</feature>
<dbReference type="PANTHER" id="PTHR36108:SF13">
    <property type="entry name" value="COLOSSIN-B-RELATED"/>
    <property type="match status" value="1"/>
</dbReference>
<proteinExistence type="inferred from homology"/>
<keyword evidence="5" id="KW-1133">Transmembrane helix</keyword>
<evidence type="ECO:0000313" key="9">
    <source>
        <dbReference type="Proteomes" id="UP000183687"/>
    </source>
</evidence>
<evidence type="ECO:0000256" key="4">
    <source>
        <dbReference type="SAM" id="MobiDB-lite"/>
    </source>
</evidence>
<dbReference type="Proteomes" id="UP000183687">
    <property type="component" value="Unassembled WGS sequence"/>
</dbReference>
<dbReference type="AlphaFoldDB" id="A0AB38A8X0"/>
<dbReference type="Gene3D" id="2.60.40.10">
    <property type="entry name" value="Immunoglobulins"/>
    <property type="match status" value="2"/>
</dbReference>
<feature type="chain" id="PRO_5044223490" evidence="6">
    <location>
        <begin position="35"/>
        <end position="464"/>
    </location>
</feature>
<feature type="transmembrane region" description="Helical" evidence="5">
    <location>
        <begin position="440"/>
        <end position="458"/>
    </location>
</feature>
<gene>
    <name evidence="8" type="ORF">SAMN04489746_1461</name>
</gene>
<keyword evidence="2" id="KW-0964">Secreted</keyword>
<evidence type="ECO:0000313" key="8">
    <source>
        <dbReference type="EMBL" id="SEC03274.1"/>
    </source>
</evidence>
<name>A0AB38A8X0_9ACTN</name>
<keyword evidence="5" id="KW-0812">Transmembrane</keyword>
<sequence>MLRKTNVLGYLAKGFMTLLTSLALIVTPFQTALADTQNPVGTDFVHPDYILVDIYATRYPLLPDTSPAGPNHTNPKPDTSKPKYTSLVARYKISVQEVNGKRVGSGVFATDADGKEMFAYAHLGASVRKQFVAYVNPNSSRDFWQFSFSLPKYEPGGSGNAMEYSIEEAPMAGFKSTKTKQITDSDGDPVVTFSNVRKLGVLTWKKTDEATGEALAGSEWKLTGADGFERTIVDNGEFDEDPEVGSFKVSNLYWGQNIETGNTWGTYTLTETKAPQGYTISSKLYTFTIDENYNFADTTAPVNAGTFTNTSIPGTLSWSKTDEKTGELLGGSEWTLTDQDGTTTKVVDNGEHDEDPEVGKLKVTNLAWSKYSLTETKAPQGYELQNKVYEFEISRDKTMVNLDAIPNAKIPDPTPNPNPKPKTVDNKKEILPKTSDSNSALYAVGVGFAAVVCAVAAIKMRKEA</sequence>
<dbReference type="RefSeq" id="WP_156529487.1">
    <property type="nucleotide sequence ID" value="NZ_CALJSN010000003.1"/>
</dbReference>
<evidence type="ECO:0000256" key="2">
    <source>
        <dbReference type="ARBA" id="ARBA00022525"/>
    </source>
</evidence>
<dbReference type="EMBL" id="FNSH01000001">
    <property type="protein sequence ID" value="SEC03274.1"/>
    <property type="molecule type" value="Genomic_DNA"/>
</dbReference>
<evidence type="ECO:0000259" key="7">
    <source>
        <dbReference type="Pfam" id="PF17802"/>
    </source>
</evidence>
<evidence type="ECO:0000256" key="6">
    <source>
        <dbReference type="SAM" id="SignalP"/>
    </source>
</evidence>
<keyword evidence="3 6" id="KW-0732">Signal</keyword>
<dbReference type="InterPro" id="IPR041033">
    <property type="entry name" value="SpaA_PFL_dom_1"/>
</dbReference>
<dbReference type="Pfam" id="PF17802">
    <property type="entry name" value="SpaA"/>
    <property type="match status" value="2"/>
</dbReference>
<keyword evidence="5" id="KW-0472">Membrane</keyword>
<comment type="caution">
    <text evidence="8">The sequence shown here is derived from an EMBL/GenBank/DDBJ whole genome shotgun (WGS) entry which is preliminary data.</text>
</comment>
<reference evidence="8 9" key="1">
    <citation type="submission" date="2016-10" db="EMBL/GenBank/DDBJ databases">
        <authorList>
            <person name="Varghese N."/>
            <person name="Submissions S."/>
        </authorList>
    </citation>
    <scope>NUCLEOTIDE SEQUENCE [LARGE SCALE GENOMIC DNA]</scope>
    <source>
        <strain evidence="8 9">DSM 20586</strain>
    </source>
</reference>